<dbReference type="InterPro" id="IPR000600">
    <property type="entry name" value="ROK"/>
</dbReference>
<dbReference type="Proteomes" id="UP000034694">
    <property type="component" value="Unassembled WGS sequence"/>
</dbReference>
<dbReference type="PANTHER" id="PTHR18964:SF149">
    <property type="entry name" value="BIFUNCTIONAL UDP-N-ACETYLGLUCOSAMINE 2-EPIMERASE_N-ACETYLMANNOSAMINE KINASE"/>
    <property type="match status" value="1"/>
</dbReference>
<sequence length="243" mass="26313">MYLVFDIGGTNIRMGISGNGQSFDNVSCIKTPQIFEEGIKIIENEIKKAGGGNTIRGVTAGFAGVWDKKKTKLLTSPNLKDWEGKEIKKRLEVASGGRVILENDAALGGLGEAIAGAGRRKQTVGFLTVGTGVGGVKITDGKIETNAFGFEPGHQIIDVDGNIGYWEDFVSGRALERIYGRTPEEIADQQAWENEARLLAVGIHNLIVIWSPEMIVLSGGVMQSVPFDLLKSTLKQQMMKFKS</sequence>
<gene>
    <name evidence="2" type="ORF">UY28_C0028G0001</name>
</gene>
<dbReference type="EMBL" id="LCPK01000028">
    <property type="protein sequence ID" value="KKU96939.1"/>
    <property type="molecule type" value="Genomic_DNA"/>
</dbReference>
<evidence type="ECO:0000313" key="3">
    <source>
        <dbReference type="Proteomes" id="UP000034694"/>
    </source>
</evidence>
<organism evidence="2 3">
    <name type="scientific">Candidatus Amesbacteria bacterium GW2011_GWB1_48_13</name>
    <dbReference type="NCBI Taxonomy" id="1618362"/>
    <lineage>
        <taxon>Bacteria</taxon>
        <taxon>Candidatus Amesiibacteriota</taxon>
    </lineage>
</organism>
<comment type="similarity">
    <text evidence="1">Belongs to the ROK (NagC/XylR) family.</text>
</comment>
<proteinExistence type="inferred from homology"/>
<feature type="non-terminal residue" evidence="2">
    <location>
        <position position="243"/>
    </location>
</feature>
<dbReference type="InterPro" id="IPR043129">
    <property type="entry name" value="ATPase_NBD"/>
</dbReference>
<dbReference type="PANTHER" id="PTHR18964">
    <property type="entry name" value="ROK (REPRESSOR, ORF, KINASE) FAMILY"/>
    <property type="match status" value="1"/>
</dbReference>
<accession>A0A0G1URY9</accession>
<dbReference type="Pfam" id="PF00480">
    <property type="entry name" value="ROK"/>
    <property type="match status" value="1"/>
</dbReference>
<dbReference type="SUPFAM" id="SSF53067">
    <property type="entry name" value="Actin-like ATPase domain"/>
    <property type="match status" value="1"/>
</dbReference>
<evidence type="ECO:0000313" key="2">
    <source>
        <dbReference type="EMBL" id="KKU96939.1"/>
    </source>
</evidence>
<evidence type="ECO:0008006" key="4">
    <source>
        <dbReference type="Google" id="ProtNLM"/>
    </source>
</evidence>
<reference evidence="2 3" key="1">
    <citation type="journal article" date="2015" name="Nature">
        <title>rRNA introns, odd ribosomes, and small enigmatic genomes across a large radiation of phyla.</title>
        <authorList>
            <person name="Brown C.T."/>
            <person name="Hug L.A."/>
            <person name="Thomas B.C."/>
            <person name="Sharon I."/>
            <person name="Castelle C.J."/>
            <person name="Singh A."/>
            <person name="Wilkins M.J."/>
            <person name="Williams K.H."/>
            <person name="Banfield J.F."/>
        </authorList>
    </citation>
    <scope>NUCLEOTIDE SEQUENCE [LARGE SCALE GENOMIC DNA]</scope>
</reference>
<dbReference type="Gene3D" id="3.30.420.40">
    <property type="match status" value="2"/>
</dbReference>
<evidence type="ECO:0000256" key="1">
    <source>
        <dbReference type="ARBA" id="ARBA00006479"/>
    </source>
</evidence>
<comment type="caution">
    <text evidence="2">The sequence shown here is derived from an EMBL/GenBank/DDBJ whole genome shotgun (WGS) entry which is preliminary data.</text>
</comment>
<name>A0A0G1URY9_9BACT</name>
<protein>
    <recommendedName>
        <fullName evidence="4">ROK family protein</fullName>
    </recommendedName>
</protein>
<dbReference type="AlphaFoldDB" id="A0A0G1URY9"/>